<evidence type="ECO:0000313" key="2">
    <source>
        <dbReference type="EMBL" id="KAK0039537.1"/>
    </source>
</evidence>
<reference evidence="2" key="2">
    <citation type="submission" date="2023-04" db="EMBL/GenBank/DDBJ databases">
        <authorList>
            <person name="Bu L."/>
            <person name="Lu L."/>
            <person name="Laidemitt M.R."/>
            <person name="Zhang S.M."/>
            <person name="Mutuku M."/>
            <person name="Mkoji G."/>
            <person name="Steinauer M."/>
            <person name="Loker E.S."/>
        </authorList>
    </citation>
    <scope>NUCLEOTIDE SEQUENCE</scope>
    <source>
        <strain evidence="2">KasaAsao</strain>
        <tissue evidence="2">Whole Snail</tissue>
    </source>
</reference>
<sequence>MALNKKLVKEKLNRWESLSEKIASLSARRNKELDPFIKKYNEETKAITEKYQDKLTPLETEAENLSKEISQLLLANTDKNGEVKAVTIEDGKAVAQLSKTEGARVVKVKDFFAAVKDRSDSFLNASTWLSVKLKSSSGKMRSIKSAPKKPQTRSRSN</sequence>
<dbReference type="EMBL" id="JASAOG010000440">
    <property type="protein sequence ID" value="KAK0039537.1"/>
    <property type="molecule type" value="Genomic_DNA"/>
</dbReference>
<accession>A0AAD8ANG4</accession>
<name>A0AAD8ANG4_BIOPF</name>
<reference evidence="2" key="1">
    <citation type="journal article" date="2023" name="PLoS Negl. Trop. Dis.">
        <title>A genome sequence for Biomphalaria pfeifferi, the major vector snail for the human-infecting parasite Schistosoma mansoni.</title>
        <authorList>
            <person name="Bu L."/>
            <person name="Lu L."/>
            <person name="Laidemitt M.R."/>
            <person name="Zhang S.M."/>
            <person name="Mutuku M."/>
            <person name="Mkoji G."/>
            <person name="Steinauer M."/>
            <person name="Loker E.S."/>
        </authorList>
    </citation>
    <scope>NUCLEOTIDE SEQUENCE</scope>
    <source>
        <strain evidence="2">KasaAsao</strain>
    </source>
</reference>
<keyword evidence="3" id="KW-1185">Reference proteome</keyword>
<evidence type="ECO:0000313" key="3">
    <source>
        <dbReference type="Proteomes" id="UP001233172"/>
    </source>
</evidence>
<organism evidence="2 3">
    <name type="scientific">Biomphalaria pfeifferi</name>
    <name type="common">Bloodfluke planorb</name>
    <name type="synonym">Freshwater snail</name>
    <dbReference type="NCBI Taxonomy" id="112525"/>
    <lineage>
        <taxon>Eukaryota</taxon>
        <taxon>Metazoa</taxon>
        <taxon>Spiralia</taxon>
        <taxon>Lophotrochozoa</taxon>
        <taxon>Mollusca</taxon>
        <taxon>Gastropoda</taxon>
        <taxon>Heterobranchia</taxon>
        <taxon>Euthyneura</taxon>
        <taxon>Panpulmonata</taxon>
        <taxon>Hygrophila</taxon>
        <taxon>Lymnaeoidea</taxon>
        <taxon>Planorbidae</taxon>
        <taxon>Biomphalaria</taxon>
    </lineage>
</organism>
<proteinExistence type="predicted"/>
<comment type="caution">
    <text evidence="2">The sequence shown here is derived from an EMBL/GenBank/DDBJ whole genome shotgun (WGS) entry which is preliminary data.</text>
</comment>
<gene>
    <name evidence="2" type="ORF">Bpfe_031022</name>
</gene>
<dbReference type="AlphaFoldDB" id="A0AAD8ANG4"/>
<feature type="region of interest" description="Disordered" evidence="1">
    <location>
        <begin position="134"/>
        <end position="157"/>
    </location>
</feature>
<evidence type="ECO:0000256" key="1">
    <source>
        <dbReference type="SAM" id="MobiDB-lite"/>
    </source>
</evidence>
<protein>
    <submittedName>
        <fullName evidence="2">Uncharacterized protein</fullName>
    </submittedName>
</protein>
<feature type="compositionally biased region" description="Basic residues" evidence="1">
    <location>
        <begin position="146"/>
        <end position="157"/>
    </location>
</feature>
<dbReference type="Proteomes" id="UP001233172">
    <property type="component" value="Unassembled WGS sequence"/>
</dbReference>